<evidence type="ECO:0000313" key="2">
    <source>
        <dbReference type="Proteomes" id="UP000008063"/>
    </source>
</evidence>
<name>F8PKX4_SERL3</name>
<sequence>MEMVKNFIQLMFGQKMTGHAKSQTKKKQVLSEHQEAALADAVNTYQEEQQKPEEERRSLADILFLVLAQVQIKILFKIVEVYIMPYKVSDLQKFVMLCNVRHSKIVGTSAGGILANPISKCKGSGVNNSD</sequence>
<reference evidence="2" key="1">
    <citation type="journal article" date="2011" name="Science">
        <title>The plant cell wall-decomposing machinery underlies the functional diversity of forest fungi.</title>
        <authorList>
            <person name="Eastwood D.C."/>
            <person name="Floudas D."/>
            <person name="Binder M."/>
            <person name="Majcherczyk A."/>
            <person name="Schneider P."/>
            <person name="Aerts A."/>
            <person name="Asiegbu F.O."/>
            <person name="Baker S.E."/>
            <person name="Barry K."/>
            <person name="Bendiksby M."/>
            <person name="Blumentritt M."/>
            <person name="Coutinho P.M."/>
            <person name="Cullen D."/>
            <person name="de Vries R.P."/>
            <person name="Gathman A."/>
            <person name="Goodell B."/>
            <person name="Henrissat B."/>
            <person name="Ihrmark K."/>
            <person name="Kauserud H."/>
            <person name="Kohler A."/>
            <person name="LaButti K."/>
            <person name="Lapidus A."/>
            <person name="Lavin J.L."/>
            <person name="Lee Y.-H."/>
            <person name="Lindquist E."/>
            <person name="Lilly W."/>
            <person name="Lucas S."/>
            <person name="Morin E."/>
            <person name="Murat C."/>
            <person name="Oguiza J.A."/>
            <person name="Park J."/>
            <person name="Pisabarro A.G."/>
            <person name="Riley R."/>
            <person name="Rosling A."/>
            <person name="Salamov A."/>
            <person name="Schmidt O."/>
            <person name="Schmutz J."/>
            <person name="Skrede I."/>
            <person name="Stenlid J."/>
            <person name="Wiebenga A."/>
            <person name="Xie X."/>
            <person name="Kuees U."/>
            <person name="Hibbett D.S."/>
            <person name="Hoffmeister D."/>
            <person name="Hoegberg N."/>
            <person name="Martin F."/>
            <person name="Grigoriev I.V."/>
            <person name="Watkinson S.C."/>
        </authorList>
    </citation>
    <scope>NUCLEOTIDE SEQUENCE [LARGE SCALE GENOMIC DNA]</scope>
    <source>
        <strain evidence="2">strain S7.3</strain>
    </source>
</reference>
<organism evidence="2">
    <name type="scientific">Serpula lacrymans var. lacrymans (strain S7.3)</name>
    <name type="common">Dry rot fungus</name>
    <dbReference type="NCBI Taxonomy" id="936435"/>
    <lineage>
        <taxon>Eukaryota</taxon>
        <taxon>Fungi</taxon>
        <taxon>Dikarya</taxon>
        <taxon>Basidiomycota</taxon>
        <taxon>Agaricomycotina</taxon>
        <taxon>Agaricomycetes</taxon>
        <taxon>Agaricomycetidae</taxon>
        <taxon>Boletales</taxon>
        <taxon>Coniophorineae</taxon>
        <taxon>Serpulaceae</taxon>
        <taxon>Serpula</taxon>
    </lineage>
</organism>
<evidence type="ECO:0000313" key="1">
    <source>
        <dbReference type="EMBL" id="EGO03618.1"/>
    </source>
</evidence>
<dbReference type="InParanoid" id="F8PKX4"/>
<protein>
    <submittedName>
        <fullName evidence="1">Uncharacterized protein</fullName>
    </submittedName>
</protein>
<dbReference type="EMBL" id="GL945475">
    <property type="protein sequence ID" value="EGO03618.1"/>
    <property type="molecule type" value="Genomic_DNA"/>
</dbReference>
<dbReference type="Proteomes" id="UP000008063">
    <property type="component" value="Unassembled WGS sequence"/>
</dbReference>
<dbReference type="AlphaFoldDB" id="F8PKX4"/>
<gene>
    <name evidence="1" type="ORF">SERLA73DRAFT_149855</name>
</gene>
<dbReference type="HOGENOM" id="CLU_1939417_0_0_1"/>
<accession>F8PKX4</accession>
<proteinExistence type="predicted"/>
<keyword evidence="2" id="KW-1185">Reference proteome</keyword>